<keyword evidence="1" id="KW-0732">Signal</keyword>
<feature type="chain" id="PRO_5039606940" evidence="1">
    <location>
        <begin position="20"/>
        <end position="226"/>
    </location>
</feature>
<dbReference type="EMBL" id="CP002391">
    <property type="protein sequence ID" value="EEQ66223.1"/>
    <property type="molecule type" value="Genomic_DNA"/>
</dbReference>
<organism evidence="2 3">
    <name type="scientific">Lacticaseibacillus paracasei subsp. paracasei 8700:2</name>
    <dbReference type="NCBI Taxonomy" id="537973"/>
    <lineage>
        <taxon>Bacteria</taxon>
        <taxon>Bacillati</taxon>
        <taxon>Bacillota</taxon>
        <taxon>Bacilli</taxon>
        <taxon>Lactobacillales</taxon>
        <taxon>Lactobacillaceae</taxon>
        <taxon>Lacticaseibacillus</taxon>
    </lineage>
</organism>
<accession>A0A826HNB1</accession>
<gene>
    <name evidence="2" type="ORF">LBPG_01672</name>
</gene>
<evidence type="ECO:0000256" key="1">
    <source>
        <dbReference type="SAM" id="SignalP"/>
    </source>
</evidence>
<feature type="signal peptide" evidence="1">
    <location>
        <begin position="1"/>
        <end position="19"/>
    </location>
</feature>
<evidence type="ECO:0000313" key="3">
    <source>
        <dbReference type="Proteomes" id="UP000015927"/>
    </source>
</evidence>
<dbReference type="GeneID" id="57088868"/>
<sequence>MKNTLIGFILIGTSALAIASSSVIVSANQNDPNTDTSDWTASQITDWLNSGQDKQADAPTTPDTSGIVSLDPYVQVIDNQFVLSIPTGVHPNPDQVQAAKNAIAITNKAISENDGTINATTKEVDIPQIETRAAEYWERRQYWWGNRLIFRSNAQVNTFVHLLRNGGNGVGMFNLPYIDPFSVIANHWRDIANAVESYNNSHQSDKIYIDLHNSWADNWVIGVWHD</sequence>
<protein>
    <submittedName>
        <fullName evidence="2">Uncharacterized protein</fullName>
    </submittedName>
</protein>
<reference evidence="2 3" key="1">
    <citation type="submission" date="2010-12" db="EMBL/GenBank/DDBJ databases">
        <title>The Genome Sequence of Lactobacillus paracasei subsp. paracasei strain 8700:2.</title>
        <authorList>
            <consortium name="The Broad Institute Genome Sequencing Platform"/>
            <person name="Ward D."/>
            <person name="Earl A."/>
            <person name="Feldgarden M."/>
            <person name="Young S.K."/>
            <person name="Gargeya S."/>
            <person name="Zeng Q."/>
            <person name="Alvarado L."/>
            <person name="Berlin A."/>
            <person name="Bochicchio J."/>
            <person name="Chapman S.B."/>
            <person name="Chen Z."/>
            <person name="Freedman E."/>
            <person name="Gellesch M."/>
            <person name="Goldberg J."/>
            <person name="Griggs A."/>
            <person name="Gujja S."/>
            <person name="Heilman E."/>
            <person name="Heiman D."/>
            <person name="Howarth C."/>
            <person name="Mehta T."/>
            <person name="Neiman D."/>
            <person name="Pearson M."/>
            <person name="Roberts A."/>
            <person name="Saif S."/>
            <person name="Shea T."/>
            <person name="Shenoy N."/>
            <person name="Sisk P."/>
            <person name="Stolte C."/>
            <person name="Sykes S."/>
            <person name="White J."/>
            <person name="Yandava C."/>
            <person name="Saulnier D."/>
            <person name="Haas B."/>
            <person name="Nusbaum C."/>
            <person name="Birren B."/>
        </authorList>
    </citation>
    <scope>NUCLEOTIDE SEQUENCE [LARGE SCALE GENOMIC DNA]</scope>
    <source>
        <strain evidence="2 3">8700:2</strain>
    </source>
</reference>
<evidence type="ECO:0000313" key="2">
    <source>
        <dbReference type="EMBL" id="EEQ66223.1"/>
    </source>
</evidence>
<proteinExistence type="predicted"/>
<dbReference type="AlphaFoldDB" id="A0A826HNB1"/>
<name>A0A826HNB1_LACPA</name>
<dbReference type="KEGG" id="lpi:LBPG_01672"/>
<dbReference type="Proteomes" id="UP000015927">
    <property type="component" value="Chromosome"/>
</dbReference>
<dbReference type="RefSeq" id="WP_003562720.1">
    <property type="nucleotide sequence ID" value="NC_022112.1"/>
</dbReference>